<evidence type="ECO:0000313" key="3">
    <source>
        <dbReference type="Proteomes" id="UP001174909"/>
    </source>
</evidence>
<protein>
    <submittedName>
        <fullName evidence="2">Uncharacterized protein</fullName>
    </submittedName>
</protein>
<feature type="region of interest" description="Disordered" evidence="1">
    <location>
        <begin position="63"/>
        <end position="106"/>
    </location>
</feature>
<name>A0AA35TA32_GEOBA</name>
<feature type="compositionally biased region" description="Low complexity" evidence="1">
    <location>
        <begin position="63"/>
        <end position="84"/>
    </location>
</feature>
<evidence type="ECO:0000313" key="2">
    <source>
        <dbReference type="EMBL" id="CAI8043116.1"/>
    </source>
</evidence>
<accession>A0AA35TA32</accession>
<comment type="caution">
    <text evidence="2">The sequence shown here is derived from an EMBL/GenBank/DDBJ whole genome shotgun (WGS) entry which is preliminary data.</text>
</comment>
<keyword evidence="3" id="KW-1185">Reference proteome</keyword>
<evidence type="ECO:0000256" key="1">
    <source>
        <dbReference type="SAM" id="MobiDB-lite"/>
    </source>
</evidence>
<dbReference type="EMBL" id="CASHTH010003302">
    <property type="protein sequence ID" value="CAI8043116.1"/>
    <property type="molecule type" value="Genomic_DNA"/>
</dbReference>
<proteinExistence type="predicted"/>
<reference evidence="2" key="1">
    <citation type="submission" date="2023-03" db="EMBL/GenBank/DDBJ databases">
        <authorList>
            <person name="Steffen K."/>
            <person name="Cardenas P."/>
        </authorList>
    </citation>
    <scope>NUCLEOTIDE SEQUENCE</scope>
</reference>
<gene>
    <name evidence="2" type="ORF">GBAR_LOCUS23923</name>
</gene>
<dbReference type="AlphaFoldDB" id="A0AA35TA32"/>
<organism evidence="2 3">
    <name type="scientific">Geodia barretti</name>
    <name type="common">Barrett's horny sponge</name>
    <dbReference type="NCBI Taxonomy" id="519541"/>
    <lineage>
        <taxon>Eukaryota</taxon>
        <taxon>Metazoa</taxon>
        <taxon>Porifera</taxon>
        <taxon>Demospongiae</taxon>
        <taxon>Heteroscleromorpha</taxon>
        <taxon>Tetractinellida</taxon>
        <taxon>Astrophorina</taxon>
        <taxon>Geodiidae</taxon>
        <taxon>Geodia</taxon>
    </lineage>
</organism>
<dbReference type="Proteomes" id="UP001174909">
    <property type="component" value="Unassembled WGS sequence"/>
</dbReference>
<sequence length="106" mass="11263">MDVVPEGDDVIPLECSDEAEELRGLFGLADILPTLPHKDEAKEGALVVGGLHENISLLDLSSVEPSPAGSSGPSLRSPLLSSLRSSHKRVAIHLNQSPDTRGERMT</sequence>